<evidence type="ECO:0000313" key="4">
    <source>
        <dbReference type="Proteomes" id="UP000236642"/>
    </source>
</evidence>
<proteinExistence type="predicted"/>
<dbReference type="AlphaFoldDB" id="A0A2H5Y3U0"/>
<feature type="domain" description="Pyridoxamine 5'-phosphate oxidase N-terminal" evidence="2">
    <location>
        <begin position="14"/>
        <end position="139"/>
    </location>
</feature>
<gene>
    <name evidence="3" type="ORF">HRbin22_00224</name>
</gene>
<dbReference type="GO" id="GO:0005829">
    <property type="term" value="C:cytosol"/>
    <property type="evidence" value="ECO:0007669"/>
    <property type="project" value="TreeGrafter"/>
</dbReference>
<sequence length="156" mass="18065">MAEALPPHTGEAWEAVLRFLGQRSTMTLVTADEDGSPYAASLYFVHDGQLRLYFLSSPESRHVRHLAARPEVAVTIHGEPWDWKTIQGLQLTGAAEPVEDPEERERVMARYREKFPFLHELPQALAHARLYRVTPRWVRWIDNTKGFGYRVEWRLG</sequence>
<dbReference type="GO" id="GO:0016627">
    <property type="term" value="F:oxidoreductase activity, acting on the CH-CH group of donors"/>
    <property type="evidence" value="ECO:0007669"/>
    <property type="project" value="TreeGrafter"/>
</dbReference>
<name>A0A2H5Y3U0_9CHLR</name>
<dbReference type="InterPro" id="IPR011576">
    <property type="entry name" value="Pyridox_Oxase_N"/>
</dbReference>
<reference evidence="4" key="1">
    <citation type="submission" date="2017-09" db="EMBL/GenBank/DDBJ databases">
        <title>Metaegenomics of thermophilic ammonia-oxidizing enrichment culture.</title>
        <authorList>
            <person name="Kato S."/>
            <person name="Suzuki K."/>
        </authorList>
    </citation>
    <scope>NUCLEOTIDE SEQUENCE [LARGE SCALE GENOMIC DNA]</scope>
</reference>
<organism evidence="3 4">
    <name type="scientific">Candidatus Thermoflexus japonica</name>
    <dbReference type="NCBI Taxonomy" id="2035417"/>
    <lineage>
        <taxon>Bacteria</taxon>
        <taxon>Bacillati</taxon>
        <taxon>Chloroflexota</taxon>
        <taxon>Thermoflexia</taxon>
        <taxon>Thermoflexales</taxon>
        <taxon>Thermoflexaceae</taxon>
        <taxon>Thermoflexus</taxon>
    </lineage>
</organism>
<dbReference type="PANTHER" id="PTHR35176">
    <property type="entry name" value="HEME OXYGENASE HI_0854-RELATED"/>
    <property type="match status" value="1"/>
</dbReference>
<protein>
    <recommendedName>
        <fullName evidence="2">Pyridoxamine 5'-phosphate oxidase N-terminal domain-containing protein</fullName>
    </recommendedName>
</protein>
<dbReference type="InterPro" id="IPR052019">
    <property type="entry name" value="F420H2_bilvrd_red/Heme_oxyg"/>
</dbReference>
<dbReference type="Pfam" id="PF01243">
    <property type="entry name" value="PNPOx_N"/>
    <property type="match status" value="1"/>
</dbReference>
<dbReference type="Proteomes" id="UP000236642">
    <property type="component" value="Unassembled WGS sequence"/>
</dbReference>
<dbReference type="SUPFAM" id="SSF50475">
    <property type="entry name" value="FMN-binding split barrel"/>
    <property type="match status" value="1"/>
</dbReference>
<dbReference type="GO" id="GO:0070967">
    <property type="term" value="F:coenzyme F420 binding"/>
    <property type="evidence" value="ECO:0007669"/>
    <property type="project" value="TreeGrafter"/>
</dbReference>
<evidence type="ECO:0000313" key="3">
    <source>
        <dbReference type="EMBL" id="GBD07998.1"/>
    </source>
</evidence>
<accession>A0A2H5Y3U0</accession>
<dbReference type="PANTHER" id="PTHR35176:SF6">
    <property type="entry name" value="HEME OXYGENASE HI_0854-RELATED"/>
    <property type="match status" value="1"/>
</dbReference>
<comment type="caution">
    <text evidence="3">The sequence shown here is derived from an EMBL/GenBank/DDBJ whole genome shotgun (WGS) entry which is preliminary data.</text>
</comment>
<dbReference type="Gene3D" id="2.30.110.10">
    <property type="entry name" value="Electron Transport, Fmn-binding Protein, Chain A"/>
    <property type="match status" value="1"/>
</dbReference>
<evidence type="ECO:0000256" key="1">
    <source>
        <dbReference type="ARBA" id="ARBA00023002"/>
    </source>
</evidence>
<evidence type="ECO:0000259" key="2">
    <source>
        <dbReference type="Pfam" id="PF01243"/>
    </source>
</evidence>
<dbReference type="EMBL" id="BEHY01000003">
    <property type="protein sequence ID" value="GBD07998.1"/>
    <property type="molecule type" value="Genomic_DNA"/>
</dbReference>
<keyword evidence="1" id="KW-0560">Oxidoreductase</keyword>
<dbReference type="InterPro" id="IPR012349">
    <property type="entry name" value="Split_barrel_FMN-bd"/>
</dbReference>